<dbReference type="OrthoDB" id="1923159at2759"/>
<organism evidence="1 2">
    <name type="scientific">Solanum tuberosum</name>
    <name type="common">Potato</name>
    <dbReference type="NCBI Taxonomy" id="4113"/>
    <lineage>
        <taxon>Eukaryota</taxon>
        <taxon>Viridiplantae</taxon>
        <taxon>Streptophyta</taxon>
        <taxon>Embryophyta</taxon>
        <taxon>Tracheophyta</taxon>
        <taxon>Spermatophyta</taxon>
        <taxon>Magnoliopsida</taxon>
        <taxon>eudicotyledons</taxon>
        <taxon>Gunneridae</taxon>
        <taxon>Pentapetalae</taxon>
        <taxon>asterids</taxon>
        <taxon>lamiids</taxon>
        <taxon>Solanales</taxon>
        <taxon>Solanaceae</taxon>
        <taxon>Solanoideae</taxon>
        <taxon>Solaneae</taxon>
        <taxon>Solanum</taxon>
    </lineage>
</organism>
<dbReference type="STRING" id="4113.M1BIE4"/>
<accession>M1BIE4</accession>
<dbReference type="GO" id="GO:0030014">
    <property type="term" value="C:CCR4-NOT complex"/>
    <property type="evidence" value="ECO:0007669"/>
    <property type="project" value="InterPro"/>
</dbReference>
<dbReference type="PANTHER" id="PTHR12603:SF23">
    <property type="entry name" value="CCR4-NOT TRANSCRIPTION COMPLEX SUBUNIT 4"/>
    <property type="match status" value="1"/>
</dbReference>
<dbReference type="GO" id="GO:0004842">
    <property type="term" value="F:ubiquitin-protein transferase activity"/>
    <property type="evidence" value="ECO:0007669"/>
    <property type="project" value="InterPro"/>
</dbReference>
<dbReference type="EnsemblPlants" id="PGSC0003DMT400045929">
    <property type="protein sequence ID" value="PGSC0003DMT400045929"/>
    <property type="gene ID" value="PGSC0003DMG401017810"/>
</dbReference>
<gene>
    <name evidence="1" type="primary">LOC107058215</name>
</gene>
<dbReference type="InParanoid" id="M1BIE4"/>
<dbReference type="HOGENOM" id="CLU_1268452_0_0_1"/>
<reference evidence="1" key="2">
    <citation type="submission" date="2015-06" db="UniProtKB">
        <authorList>
            <consortium name="EnsemblPlants"/>
        </authorList>
    </citation>
    <scope>IDENTIFICATION</scope>
    <source>
        <strain evidence="1">DM1-3 516 R44</strain>
    </source>
</reference>
<dbReference type="Proteomes" id="UP000011115">
    <property type="component" value="Unassembled WGS sequence"/>
</dbReference>
<reference evidence="2" key="1">
    <citation type="journal article" date="2011" name="Nature">
        <title>Genome sequence and analysis of the tuber crop potato.</title>
        <authorList>
            <consortium name="The Potato Genome Sequencing Consortium"/>
        </authorList>
    </citation>
    <scope>NUCLEOTIDE SEQUENCE [LARGE SCALE GENOMIC DNA]</scope>
    <source>
        <strain evidence="2">cv. DM1-3 516 R44</strain>
    </source>
</reference>
<proteinExistence type="predicted"/>
<dbReference type="Gramene" id="PGSC0003DMT400045929">
    <property type="protein sequence ID" value="PGSC0003DMT400045929"/>
    <property type="gene ID" value="PGSC0003DMG401017810"/>
</dbReference>
<dbReference type="KEGG" id="sot:107058215"/>
<dbReference type="PANTHER" id="PTHR12603">
    <property type="entry name" value="CCR4-NOT TRANSCRIPTION COMPLEX RELATED"/>
    <property type="match status" value="1"/>
</dbReference>
<dbReference type="GeneID" id="107058215"/>
<dbReference type="PaxDb" id="4113-PGSC0003DMT400045929"/>
<name>M1BIE4_SOLTU</name>
<dbReference type="RefSeq" id="XP_015159137.1">
    <property type="nucleotide sequence ID" value="XM_015303651.1"/>
</dbReference>
<protein>
    <submittedName>
        <fullName evidence="1">RNA recognition motif-containing protein</fullName>
    </submittedName>
</protein>
<dbReference type="AlphaFoldDB" id="M1BIE4"/>
<dbReference type="OMA" id="VNNIAPF"/>
<evidence type="ECO:0000313" key="1">
    <source>
        <dbReference type="EnsemblPlants" id="PGSC0003DMT400045929"/>
    </source>
</evidence>
<evidence type="ECO:0000313" key="2">
    <source>
        <dbReference type="Proteomes" id="UP000011115"/>
    </source>
</evidence>
<dbReference type="eggNOG" id="KOG2068">
    <property type="taxonomic scope" value="Eukaryota"/>
</dbReference>
<sequence length="183" mass="20425">MLDTTSLLRNECPSIGNVNNGDIEFMDPAILAVGKGRVQNGLKGSSLDMSPSFPPQPSGFENEARLQFLMQRSLSLHQNQRYTDNRDTFFNDAYGISSRVVEQTLANNLSPFSQLNLPQGRNSVMSNGQWDGWNGGVPSGNDMGMAELLRNERLGYNKLFNGYEEPKFRMSNSGELYNRTFGI</sequence>
<keyword evidence="2" id="KW-1185">Reference proteome</keyword>
<dbReference type="InterPro" id="IPR039780">
    <property type="entry name" value="Mot2"/>
</dbReference>